<accession>A0A7K0J5Q9</accession>
<sequence>MTYTRDIIRKTHTDNGDDEWETRTVPVATFTQIDNALARTLLAFVDRRNIGKAITIDETNYVLDYISQSTNASRHSRGLSVYFTVRRSVIRISDHWSESHGYPASRKLNCGAIDTAYWVINNDPAHGTISSTYHAGKHPHRLLAGICGKTVLNTTVNHWRAS</sequence>
<dbReference type="Proteomes" id="UP000466104">
    <property type="component" value="Unassembled WGS sequence"/>
</dbReference>
<protein>
    <submittedName>
        <fullName evidence="1">Uncharacterized protein</fullName>
    </submittedName>
</protein>
<dbReference type="AlphaFoldDB" id="A0A7K0J5Q9"/>
<dbReference type="RefSeq" id="WP_154562374.1">
    <property type="nucleotide sequence ID" value="NZ_VUMG01000002.1"/>
</dbReference>
<evidence type="ECO:0000313" key="2">
    <source>
        <dbReference type="Proteomes" id="UP000466104"/>
    </source>
</evidence>
<name>A0A7K0J5Q9_9ACTN</name>
<gene>
    <name evidence="1" type="ORF">FYJ43_04290</name>
</gene>
<reference evidence="1 2" key="1">
    <citation type="submission" date="2019-08" db="EMBL/GenBank/DDBJ databases">
        <title>In-depth cultivation of the pig gut microbiome towards novel bacterial diversity and tailored functional studies.</title>
        <authorList>
            <person name="Wylensek D."/>
            <person name="Hitch T.C.A."/>
            <person name="Clavel T."/>
        </authorList>
    </citation>
    <scope>NUCLEOTIDE SEQUENCE [LARGE SCALE GENOMIC DNA]</scope>
    <source>
        <strain evidence="1 2">WCA-380-WT-3A</strain>
    </source>
</reference>
<comment type="caution">
    <text evidence="1">The sequence shown here is derived from an EMBL/GenBank/DDBJ whole genome shotgun (WGS) entry which is preliminary data.</text>
</comment>
<keyword evidence="2" id="KW-1185">Reference proteome</keyword>
<proteinExistence type="predicted"/>
<evidence type="ECO:0000313" key="1">
    <source>
        <dbReference type="EMBL" id="MSS45276.1"/>
    </source>
</evidence>
<organism evidence="1 2">
    <name type="scientific">Cutibacterium porci</name>
    <dbReference type="NCBI Taxonomy" id="2605781"/>
    <lineage>
        <taxon>Bacteria</taxon>
        <taxon>Bacillati</taxon>
        <taxon>Actinomycetota</taxon>
        <taxon>Actinomycetes</taxon>
        <taxon>Propionibacteriales</taxon>
        <taxon>Propionibacteriaceae</taxon>
        <taxon>Cutibacterium</taxon>
    </lineage>
</organism>
<dbReference type="EMBL" id="VUMG01000002">
    <property type="protein sequence ID" value="MSS45276.1"/>
    <property type="molecule type" value="Genomic_DNA"/>
</dbReference>